<accession>A0A9D7XL73</accession>
<sequence length="187" mass="21354">MGLTIHYSGKLRNPSDLQSLIDEATDIAISMQWHYQRLPAVADTPLDGVLISPEGSEPIWLTFHIDHGMLINPILYSYIQETTGEDIPEEAVGGVFTKTQYAGVETHIAIIKFLRYLSEKYFAHFDLYDESNYWESGDEIQCRKVFARYDKIMDMVGDALDSMHIDQDESRDSVIEKLNSCLRRSLG</sequence>
<gene>
    <name evidence="1" type="ORF">IPP15_00060</name>
</gene>
<evidence type="ECO:0000313" key="2">
    <source>
        <dbReference type="Proteomes" id="UP000808337"/>
    </source>
</evidence>
<dbReference type="EMBL" id="JADKGY010000001">
    <property type="protein sequence ID" value="MBK9980814.1"/>
    <property type="molecule type" value="Genomic_DNA"/>
</dbReference>
<protein>
    <submittedName>
        <fullName evidence="1">Uncharacterized protein</fullName>
    </submittedName>
</protein>
<name>A0A9D7XL73_9BACT</name>
<evidence type="ECO:0000313" key="1">
    <source>
        <dbReference type="EMBL" id="MBK9980814.1"/>
    </source>
</evidence>
<organism evidence="1 2">
    <name type="scientific">Candidatus Opimibacter skivensis</name>
    <dbReference type="NCBI Taxonomy" id="2982028"/>
    <lineage>
        <taxon>Bacteria</taxon>
        <taxon>Pseudomonadati</taxon>
        <taxon>Bacteroidota</taxon>
        <taxon>Saprospiria</taxon>
        <taxon>Saprospirales</taxon>
        <taxon>Saprospiraceae</taxon>
        <taxon>Candidatus Opimibacter</taxon>
    </lineage>
</organism>
<dbReference type="AlphaFoldDB" id="A0A9D7XL73"/>
<comment type="caution">
    <text evidence="1">The sequence shown here is derived from an EMBL/GenBank/DDBJ whole genome shotgun (WGS) entry which is preliminary data.</text>
</comment>
<proteinExistence type="predicted"/>
<reference evidence="1 2" key="1">
    <citation type="submission" date="2020-10" db="EMBL/GenBank/DDBJ databases">
        <title>Connecting structure to function with the recovery of over 1000 high-quality activated sludge metagenome-assembled genomes encoding full-length rRNA genes using long-read sequencing.</title>
        <authorList>
            <person name="Singleton C.M."/>
            <person name="Petriglieri F."/>
            <person name="Kristensen J.M."/>
            <person name="Kirkegaard R.H."/>
            <person name="Michaelsen T.Y."/>
            <person name="Andersen M.H."/>
            <person name="Karst S.M."/>
            <person name="Dueholm M.S."/>
            <person name="Nielsen P.H."/>
            <person name="Albertsen M."/>
        </authorList>
    </citation>
    <scope>NUCLEOTIDE SEQUENCE [LARGE SCALE GENOMIC DNA]</scope>
    <source>
        <strain evidence="1">Ribe_18-Q3-R11-54_MAXAC.273</strain>
    </source>
</reference>
<dbReference type="Proteomes" id="UP000808337">
    <property type="component" value="Unassembled WGS sequence"/>
</dbReference>